<comment type="caution">
    <text evidence="8">The sequence shown here is derived from an EMBL/GenBank/DDBJ whole genome shotgun (WGS) entry which is preliminary data.</text>
</comment>
<reference evidence="8 9" key="1">
    <citation type="submission" date="2023-11" db="EMBL/GenBank/DDBJ databases">
        <title>Halocaridina rubra genome assembly.</title>
        <authorList>
            <person name="Smith C."/>
        </authorList>
    </citation>
    <scope>NUCLEOTIDE SEQUENCE [LARGE SCALE GENOMIC DNA]</scope>
    <source>
        <strain evidence="8">EP-1</strain>
        <tissue evidence="8">Whole</tissue>
    </source>
</reference>
<dbReference type="SUPFAM" id="SSF144232">
    <property type="entry name" value="HIT/MYND zinc finger-like"/>
    <property type="match status" value="1"/>
</dbReference>
<protein>
    <recommendedName>
        <fullName evidence="10">Tudor domain-containing protein 1</fullName>
    </recommendedName>
</protein>
<name>A0AAN8WUJ3_HALRR</name>
<feature type="domain" description="Tudor" evidence="7">
    <location>
        <begin position="1151"/>
        <end position="1209"/>
    </location>
</feature>
<dbReference type="PROSITE" id="PS50102">
    <property type="entry name" value="RRM"/>
    <property type="match status" value="1"/>
</dbReference>
<accession>A0AAN8WUJ3</accession>
<keyword evidence="1" id="KW-0479">Metal-binding</keyword>
<dbReference type="Gene3D" id="6.10.140.2220">
    <property type="match status" value="1"/>
</dbReference>
<dbReference type="Pfam" id="PF01753">
    <property type="entry name" value="zf-MYND"/>
    <property type="match status" value="1"/>
</dbReference>
<dbReference type="InterPro" id="IPR035437">
    <property type="entry name" value="SNase_OB-fold_sf"/>
</dbReference>
<evidence type="ECO:0000256" key="2">
    <source>
        <dbReference type="ARBA" id="ARBA00022771"/>
    </source>
</evidence>
<dbReference type="Pfam" id="PF00567">
    <property type="entry name" value="TUDOR"/>
    <property type="match status" value="3"/>
</dbReference>
<dbReference type="SUPFAM" id="SSF63748">
    <property type="entry name" value="Tudor/PWWP/MBT"/>
    <property type="match status" value="3"/>
</dbReference>
<keyword evidence="2" id="KW-0863">Zinc-finger</keyword>
<evidence type="ECO:0000256" key="5">
    <source>
        <dbReference type="PROSITE-ProRule" id="PRU00176"/>
    </source>
</evidence>
<dbReference type="InterPro" id="IPR035979">
    <property type="entry name" value="RBD_domain_sf"/>
</dbReference>
<feature type="domain" description="Tudor" evidence="7">
    <location>
        <begin position="639"/>
        <end position="697"/>
    </location>
</feature>
<dbReference type="Gene3D" id="2.40.50.90">
    <property type="match status" value="1"/>
</dbReference>
<keyword evidence="4 5" id="KW-0694">RNA-binding</keyword>
<feature type="domain" description="RRM" evidence="6">
    <location>
        <begin position="73"/>
        <end position="151"/>
    </location>
</feature>
<evidence type="ECO:0000256" key="3">
    <source>
        <dbReference type="ARBA" id="ARBA00022833"/>
    </source>
</evidence>
<dbReference type="SUPFAM" id="SSF54928">
    <property type="entry name" value="RNA-binding domain, RBD"/>
    <property type="match status" value="1"/>
</dbReference>
<gene>
    <name evidence="8" type="ORF">SK128_014278</name>
</gene>
<evidence type="ECO:0000256" key="1">
    <source>
        <dbReference type="ARBA" id="ARBA00022723"/>
    </source>
</evidence>
<dbReference type="Gene3D" id="2.30.30.140">
    <property type="match status" value="3"/>
</dbReference>
<keyword evidence="3" id="KW-0862">Zinc</keyword>
<evidence type="ECO:0000313" key="9">
    <source>
        <dbReference type="Proteomes" id="UP001381693"/>
    </source>
</evidence>
<dbReference type="Proteomes" id="UP001381693">
    <property type="component" value="Unassembled WGS sequence"/>
</dbReference>
<evidence type="ECO:0000313" key="8">
    <source>
        <dbReference type="EMBL" id="KAK7066619.1"/>
    </source>
</evidence>
<dbReference type="SMART" id="SM00360">
    <property type="entry name" value="RRM"/>
    <property type="match status" value="1"/>
</dbReference>
<dbReference type="GO" id="GO:0008270">
    <property type="term" value="F:zinc ion binding"/>
    <property type="evidence" value="ECO:0007669"/>
    <property type="project" value="UniProtKB-KW"/>
</dbReference>
<sequence>MPILDSAGHAVRYRSNMGTNLKPVNTINLTEDAFDDWIHHNDDVSHQSFTDIRSKSLRSVNMARSKEVVREPHGVYIRNIPNDMKEEELHRLCSEYGKVLSVFIRNARKELKCSKYTWGIVRVQSMKDAISIIRCLNARPPFNFKVQMAHTEEEKTKRNEDRNFERELQRKLEDASNQRESSELITYTRDKLPGIFSHAATRGRAVLMACNNIEVPRITSNSSKPSGDDVDRNVPPFVETGITSTDPAPKNLAIEFSVGNILAKHRQQKPCIVSGCKNMGVLICSVCGAFYCSKLCQVNDWYEHSAKCRPPPPLFTLGDSACRSTDVMATGSSQSDLLALKISEADVKRNFPMEGYNMNNIVNNPVKVDMTSISPDKLNKKIQRSFNANSNVNANRHSAESPVMGHCSYDGIVDIPKKVDINRILQDNLPKKIHENLNVDRNICTNRHSPENRNADPVACKRINPLISKKKSLRKPVMITDIAASKEDERLEKVSHLRKSPLPAMKKDSNQYNGDCKDDSSSLGFASYAMLLDTNIFEESVTSAKQSAVLAVDSVVNPTSLQSSLDSPKIYVSEPIVQTIPNHISLVEKLNVDKLYIGSITQRKDYKYFTLLIFEESFKFLIRESNSVFSSIAYNPDFRPKVGDFVVAKSSLYLSWYRSYVFDIENDTYSVIYIDFGSIWKTKEVKALPEGPFSYTPGLAMVAELHHSVSDAVHSKLKDMIVLDGLILFKVLEKKNDALKVVFIDKTSEAPIAQYILKPWYANLPNKSRIAKPEDDSLFQSIQVFSPDAHVSINGKPKSDDVSSSGGDALKSSDVEILKNPSLDQTANLEVCGKETIPCKEAYMSVEQKTYQHGNKFWSRDLVTLELKPNKFYDILPVQVTDDNHLYVHLLSKSRLSEKIELCSRIAEHCENATMPSSLEVGEVVCGFVPLEEAWRRVEVKIVRDSDVTGSLIDYGIAVTLLKKYLRSISPELFKLPVMAVMINLNDVQNDDAKANTFLASLVAKKEPLRLKDTDGHCSTFNLYSNDKLLNNIIAYEPSERLPLEVECSNAAGGNKDSTKNSESVIKDVVLLQKNIPEYMETMERDCLRYADCEMSPLPPTGDIDIVVIHADGPHSIFAVALDSLELYAELDNICFEMQDYCESHPIYHHQPFLGELCFAKWKEDGAWYRAACIEVGVDVFVVFLVDFGNTIVIEKSDIRKMRPDFLKIPCIVRHCILKGISEEGVQTAASPRLKELMPPNTIMRASITEYPEEEVYVIDLPAISHALINEGLVRAK</sequence>
<dbReference type="Gene3D" id="3.30.70.330">
    <property type="match status" value="1"/>
</dbReference>
<dbReference type="InterPro" id="IPR002893">
    <property type="entry name" value="Znf_MYND"/>
</dbReference>
<organism evidence="8 9">
    <name type="scientific">Halocaridina rubra</name>
    <name type="common">Hawaiian red shrimp</name>
    <dbReference type="NCBI Taxonomy" id="373956"/>
    <lineage>
        <taxon>Eukaryota</taxon>
        <taxon>Metazoa</taxon>
        <taxon>Ecdysozoa</taxon>
        <taxon>Arthropoda</taxon>
        <taxon>Crustacea</taxon>
        <taxon>Multicrustacea</taxon>
        <taxon>Malacostraca</taxon>
        <taxon>Eumalacostraca</taxon>
        <taxon>Eucarida</taxon>
        <taxon>Decapoda</taxon>
        <taxon>Pleocyemata</taxon>
        <taxon>Caridea</taxon>
        <taxon>Atyoidea</taxon>
        <taxon>Atyidae</taxon>
        <taxon>Halocaridina</taxon>
    </lineage>
</organism>
<dbReference type="SMART" id="SM00333">
    <property type="entry name" value="TUDOR"/>
    <property type="match status" value="3"/>
</dbReference>
<dbReference type="InterPro" id="IPR050621">
    <property type="entry name" value="Tudor_domain_containing"/>
</dbReference>
<evidence type="ECO:0008006" key="10">
    <source>
        <dbReference type="Google" id="ProtNLM"/>
    </source>
</evidence>
<dbReference type="EMBL" id="JAXCGZ010019103">
    <property type="protein sequence ID" value="KAK7066619.1"/>
    <property type="molecule type" value="Genomic_DNA"/>
</dbReference>
<dbReference type="Pfam" id="PF00076">
    <property type="entry name" value="RRM_1"/>
    <property type="match status" value="1"/>
</dbReference>
<dbReference type="InterPro" id="IPR002999">
    <property type="entry name" value="Tudor"/>
</dbReference>
<dbReference type="InterPro" id="IPR012677">
    <property type="entry name" value="Nucleotide-bd_a/b_plait_sf"/>
</dbReference>
<evidence type="ECO:0000256" key="4">
    <source>
        <dbReference type="ARBA" id="ARBA00022884"/>
    </source>
</evidence>
<dbReference type="GO" id="GO:0003723">
    <property type="term" value="F:RNA binding"/>
    <property type="evidence" value="ECO:0007669"/>
    <property type="project" value="UniProtKB-UniRule"/>
</dbReference>
<dbReference type="InterPro" id="IPR000504">
    <property type="entry name" value="RRM_dom"/>
</dbReference>
<proteinExistence type="predicted"/>
<evidence type="ECO:0000259" key="6">
    <source>
        <dbReference type="PROSITE" id="PS50102"/>
    </source>
</evidence>
<keyword evidence="9" id="KW-1185">Reference proteome</keyword>
<dbReference type="PANTHER" id="PTHR22948:SF29">
    <property type="entry name" value="FI02030P-RELATED"/>
    <property type="match status" value="1"/>
</dbReference>
<evidence type="ECO:0000259" key="7">
    <source>
        <dbReference type="PROSITE" id="PS50304"/>
    </source>
</evidence>
<dbReference type="PANTHER" id="PTHR22948">
    <property type="entry name" value="TUDOR DOMAIN CONTAINING PROTEIN"/>
    <property type="match status" value="1"/>
</dbReference>
<dbReference type="PROSITE" id="PS50304">
    <property type="entry name" value="TUDOR"/>
    <property type="match status" value="2"/>
</dbReference>
<dbReference type="CDD" id="cd00590">
    <property type="entry name" value="RRM_SF"/>
    <property type="match status" value="1"/>
</dbReference>
<dbReference type="AlphaFoldDB" id="A0AAN8WUJ3"/>
<dbReference type="GO" id="GO:0005737">
    <property type="term" value="C:cytoplasm"/>
    <property type="evidence" value="ECO:0007669"/>
    <property type="project" value="UniProtKB-ARBA"/>
</dbReference>